<dbReference type="Proteomes" id="UP000183263">
    <property type="component" value="Unassembled WGS sequence"/>
</dbReference>
<accession>A0A1G8MTD9</accession>
<dbReference type="EMBL" id="FNDN01000010">
    <property type="protein sequence ID" value="SDI71251.1"/>
    <property type="molecule type" value="Genomic_DNA"/>
</dbReference>
<sequence length="226" mass="24629">MTTEVEVVHVFTDDQGRHGNPLAIVDSAAVPAPDRQEVAARWGFSATVFVDLPAEGADSARAAIFTPQVELPFAGHPTVGLAWWLAEHGRPVRTLHVSAGPVEIRRSGHSTWAKALVDWAPRFALVPLETPADVDRARPDDYPAGPHYLWAWIDEFDARVRARMFAPALGIREDEATGAAAVRLTAHLRHALLVEQGRGSILRTTFGSQGWIEVGGLVRAGRSRML</sequence>
<dbReference type="GO" id="GO:0005737">
    <property type="term" value="C:cytoplasm"/>
    <property type="evidence" value="ECO:0007669"/>
    <property type="project" value="TreeGrafter"/>
</dbReference>
<gene>
    <name evidence="1" type="ORF">SAMN05444695_11069</name>
</gene>
<evidence type="ECO:0000313" key="1">
    <source>
        <dbReference type="EMBL" id="SDI71251.1"/>
    </source>
</evidence>
<dbReference type="Gene3D" id="3.10.310.10">
    <property type="entry name" value="Diaminopimelate Epimerase, Chain A, domain 1"/>
    <property type="match status" value="1"/>
</dbReference>
<dbReference type="AlphaFoldDB" id="A0A1G8MTD9"/>
<dbReference type="SUPFAM" id="SSF54506">
    <property type="entry name" value="Diaminopimelate epimerase-like"/>
    <property type="match status" value="1"/>
</dbReference>
<dbReference type="RefSeq" id="WP_072738673.1">
    <property type="nucleotide sequence ID" value="NZ_CP048813.1"/>
</dbReference>
<organism evidence="1 2">
    <name type="scientific">Rhodococcus triatomae</name>
    <dbReference type="NCBI Taxonomy" id="300028"/>
    <lineage>
        <taxon>Bacteria</taxon>
        <taxon>Bacillati</taxon>
        <taxon>Actinomycetota</taxon>
        <taxon>Actinomycetes</taxon>
        <taxon>Mycobacteriales</taxon>
        <taxon>Nocardiaceae</taxon>
        <taxon>Rhodococcus</taxon>
    </lineage>
</organism>
<dbReference type="PIRSF" id="PIRSF016184">
    <property type="entry name" value="PhzC_PhzF"/>
    <property type="match status" value="1"/>
</dbReference>
<reference evidence="1 2" key="1">
    <citation type="submission" date="2016-10" db="EMBL/GenBank/DDBJ databases">
        <authorList>
            <person name="de Groot N.N."/>
        </authorList>
    </citation>
    <scope>NUCLEOTIDE SEQUENCE [LARGE SCALE GENOMIC DNA]</scope>
    <source>
        <strain evidence="1 2">DSM 44892</strain>
    </source>
</reference>
<protein>
    <submittedName>
        <fullName evidence="1">Phenazine biosynthesis protein PhzF family</fullName>
    </submittedName>
</protein>
<proteinExistence type="predicted"/>
<dbReference type="PANTHER" id="PTHR13774:SF32">
    <property type="entry name" value="ANTISENSE-ENHANCING SEQUENCE 1"/>
    <property type="match status" value="1"/>
</dbReference>
<dbReference type="OrthoDB" id="9788221at2"/>
<keyword evidence="2" id="KW-1185">Reference proteome</keyword>
<dbReference type="PANTHER" id="PTHR13774">
    <property type="entry name" value="PHENAZINE BIOSYNTHESIS PROTEIN"/>
    <property type="match status" value="1"/>
</dbReference>
<dbReference type="InterPro" id="IPR003719">
    <property type="entry name" value="Phenazine_PhzF-like"/>
</dbReference>
<name>A0A1G8MTD9_9NOCA</name>
<dbReference type="Pfam" id="PF02567">
    <property type="entry name" value="PhzC-PhzF"/>
    <property type="match status" value="2"/>
</dbReference>
<dbReference type="GO" id="GO:0016853">
    <property type="term" value="F:isomerase activity"/>
    <property type="evidence" value="ECO:0007669"/>
    <property type="project" value="TreeGrafter"/>
</dbReference>
<evidence type="ECO:0000313" key="2">
    <source>
        <dbReference type="Proteomes" id="UP000183263"/>
    </source>
</evidence>